<dbReference type="PANTHER" id="PTHR47619">
    <property type="entry name" value="METALLO-HYDROLASE YYCJ-RELATED"/>
    <property type="match status" value="1"/>
</dbReference>
<reference evidence="2 3" key="1">
    <citation type="submission" date="2021-01" db="EMBL/GenBank/DDBJ databases">
        <title>Carboxyliciviraga sp.nov., isolated from coastal sediments.</title>
        <authorList>
            <person name="Lu D."/>
            <person name="Zhang T."/>
        </authorList>
    </citation>
    <scope>NUCLEOTIDE SEQUENCE [LARGE SCALE GENOMIC DNA]</scope>
    <source>
        <strain evidence="2 3">N1Y132</strain>
    </source>
</reference>
<dbReference type="RefSeq" id="WP_200465673.1">
    <property type="nucleotide sequence ID" value="NZ_JAENRR010000034.1"/>
</dbReference>
<dbReference type="InterPro" id="IPR001279">
    <property type="entry name" value="Metallo-B-lactamas"/>
</dbReference>
<dbReference type="InterPro" id="IPR052533">
    <property type="entry name" value="WalJ/YycJ-like"/>
</dbReference>
<dbReference type="Proteomes" id="UP000605676">
    <property type="component" value="Unassembled WGS sequence"/>
</dbReference>
<dbReference type="PANTHER" id="PTHR47619:SF1">
    <property type="entry name" value="EXODEOXYRIBONUCLEASE WALJ"/>
    <property type="match status" value="1"/>
</dbReference>
<evidence type="ECO:0000259" key="1">
    <source>
        <dbReference type="SMART" id="SM00849"/>
    </source>
</evidence>
<evidence type="ECO:0000313" key="2">
    <source>
        <dbReference type="EMBL" id="MBK3518446.1"/>
    </source>
</evidence>
<organism evidence="2 3">
    <name type="scientific">Carboxylicivirga marina</name>
    <dbReference type="NCBI Taxonomy" id="2800988"/>
    <lineage>
        <taxon>Bacteria</taxon>
        <taxon>Pseudomonadati</taxon>
        <taxon>Bacteroidota</taxon>
        <taxon>Bacteroidia</taxon>
        <taxon>Marinilabiliales</taxon>
        <taxon>Marinilabiliaceae</taxon>
        <taxon>Carboxylicivirga</taxon>
    </lineage>
</organism>
<dbReference type="SMART" id="SM00849">
    <property type="entry name" value="Lactamase_B"/>
    <property type="match status" value="1"/>
</dbReference>
<dbReference type="Gene3D" id="3.60.15.10">
    <property type="entry name" value="Ribonuclease Z/Hydroxyacylglutathione hydrolase-like"/>
    <property type="match status" value="1"/>
</dbReference>
<sequence>MIKVCAIASGSNGNCYYIGTEKEAILVDAGISRRQVMKRMKELRLDINKVKAVFISHEHADHIRGMRVLCDTHGIDAYLTRATLNKAHPKHHPQTAHVFNAGDTVLVGGFKVHSFTKEHDAIDPTSFRVEVNGKSVGVMTDIGVACVNTREHLALCDMVFLESNYDEQLLEDGPYPYHLKQRVKSDKGHLSNKQAVDLVEELDTTSLKTIFLSHISADNNRVEIAMKAFEHLKPKYQILPTNRYAPSEIVTVGEEQLALFGH</sequence>
<evidence type="ECO:0000313" key="3">
    <source>
        <dbReference type="Proteomes" id="UP000605676"/>
    </source>
</evidence>
<keyword evidence="3" id="KW-1185">Reference proteome</keyword>
<dbReference type="EMBL" id="JAENRR010000034">
    <property type="protein sequence ID" value="MBK3518446.1"/>
    <property type="molecule type" value="Genomic_DNA"/>
</dbReference>
<protein>
    <submittedName>
        <fullName evidence="2">MBL fold metallo-hydrolase</fullName>
    </submittedName>
</protein>
<accession>A0ABS1HLG3</accession>
<gene>
    <name evidence="2" type="ORF">JIV24_13970</name>
</gene>
<proteinExistence type="predicted"/>
<comment type="caution">
    <text evidence="2">The sequence shown here is derived from an EMBL/GenBank/DDBJ whole genome shotgun (WGS) entry which is preliminary data.</text>
</comment>
<dbReference type="InterPro" id="IPR036866">
    <property type="entry name" value="RibonucZ/Hydroxyglut_hydro"/>
</dbReference>
<name>A0ABS1HLG3_9BACT</name>
<dbReference type="Pfam" id="PF12706">
    <property type="entry name" value="Lactamase_B_2"/>
    <property type="match status" value="1"/>
</dbReference>
<dbReference type="SUPFAM" id="SSF56281">
    <property type="entry name" value="Metallo-hydrolase/oxidoreductase"/>
    <property type="match status" value="1"/>
</dbReference>
<feature type="domain" description="Metallo-beta-lactamase" evidence="1">
    <location>
        <begin position="12"/>
        <end position="178"/>
    </location>
</feature>